<evidence type="ECO:0000256" key="9">
    <source>
        <dbReference type="ARBA" id="ARBA00037893"/>
    </source>
</evidence>
<evidence type="ECO:0000256" key="11">
    <source>
        <dbReference type="ARBA" id="ARBA00048198"/>
    </source>
</evidence>
<protein>
    <recommendedName>
        <fullName evidence="10">trans-cinnamate 4-monooxygenase</fullName>
        <ecNumber evidence="10">1.14.14.91</ecNumber>
    </recommendedName>
</protein>
<dbReference type="EC" id="1.14.14.91" evidence="10"/>
<dbReference type="Pfam" id="PF00067">
    <property type="entry name" value="p450"/>
    <property type="match status" value="1"/>
</dbReference>
<keyword evidence="6" id="KW-0560">Oxidoreductase</keyword>
<evidence type="ECO:0000256" key="1">
    <source>
        <dbReference type="ARBA" id="ARBA00001971"/>
    </source>
</evidence>
<comment type="subcellular location">
    <subcellularLocation>
        <location evidence="2">Membrane</location>
        <topology evidence="2">Single-pass membrane protein</topology>
    </subcellularLocation>
</comment>
<evidence type="ECO:0000256" key="7">
    <source>
        <dbReference type="ARBA" id="ARBA00023004"/>
    </source>
</evidence>
<comment type="catalytic activity">
    <reaction evidence="11">
        <text>(E)-cinnamate + reduced [NADPH--hemoprotein reductase] + O2 = (E)-4-coumarate + oxidized [NADPH--hemoprotein reductase] + H2O + H(+)</text>
        <dbReference type="Rhea" id="RHEA:10608"/>
        <dbReference type="Rhea" id="RHEA-COMP:11964"/>
        <dbReference type="Rhea" id="RHEA-COMP:11965"/>
        <dbReference type="ChEBI" id="CHEBI:12876"/>
        <dbReference type="ChEBI" id="CHEBI:15377"/>
        <dbReference type="ChEBI" id="CHEBI:15378"/>
        <dbReference type="ChEBI" id="CHEBI:15379"/>
        <dbReference type="ChEBI" id="CHEBI:15669"/>
        <dbReference type="ChEBI" id="CHEBI:57618"/>
        <dbReference type="ChEBI" id="CHEBI:58210"/>
        <dbReference type="EC" id="1.14.14.91"/>
    </reaction>
</comment>
<accession>A0ABR2MBZ4</accession>
<dbReference type="SUPFAM" id="SSF48264">
    <property type="entry name" value="Cytochrome P450"/>
    <property type="match status" value="1"/>
</dbReference>
<evidence type="ECO:0000256" key="4">
    <source>
        <dbReference type="ARBA" id="ARBA00022617"/>
    </source>
</evidence>
<keyword evidence="7" id="KW-0408">Iron</keyword>
<comment type="similarity">
    <text evidence="3">Belongs to the cytochrome P450 family.</text>
</comment>
<name>A0ABR2MBZ4_9ASPA</name>
<evidence type="ECO:0000256" key="5">
    <source>
        <dbReference type="ARBA" id="ARBA00022723"/>
    </source>
</evidence>
<dbReference type="InterPro" id="IPR001128">
    <property type="entry name" value="Cyt_P450"/>
</dbReference>
<comment type="cofactor">
    <cofactor evidence="1">
        <name>heme</name>
        <dbReference type="ChEBI" id="CHEBI:30413"/>
    </cofactor>
</comment>
<keyword evidence="13" id="KW-1185">Reference proteome</keyword>
<dbReference type="PANTHER" id="PTHR47948:SF4">
    <property type="entry name" value="TRANS-CINNAMATE 4-MONOOXYGENASE"/>
    <property type="match status" value="1"/>
</dbReference>
<evidence type="ECO:0000313" key="12">
    <source>
        <dbReference type="EMBL" id="KAK8961675.1"/>
    </source>
</evidence>
<evidence type="ECO:0000256" key="2">
    <source>
        <dbReference type="ARBA" id="ARBA00004167"/>
    </source>
</evidence>
<dbReference type="Proteomes" id="UP001412067">
    <property type="component" value="Unassembled WGS sequence"/>
</dbReference>
<evidence type="ECO:0000256" key="3">
    <source>
        <dbReference type="ARBA" id="ARBA00010617"/>
    </source>
</evidence>
<gene>
    <name evidence="12" type="primary">CYP73A16</name>
    <name evidence="12" type="ORF">KSP40_PGU022319</name>
</gene>
<dbReference type="InterPro" id="IPR036396">
    <property type="entry name" value="Cyt_P450_sf"/>
</dbReference>
<proteinExistence type="inferred from homology"/>
<evidence type="ECO:0000256" key="6">
    <source>
        <dbReference type="ARBA" id="ARBA00023002"/>
    </source>
</evidence>
<comment type="pathway">
    <text evidence="9">Phenylpropanoid metabolism; trans-4-coumarate biosynthesis; trans-4-coumarate from trans-cinnamate: step 1/1.</text>
</comment>
<dbReference type="EMBL" id="JBBWWR010000009">
    <property type="protein sequence ID" value="KAK8961675.1"/>
    <property type="molecule type" value="Genomic_DNA"/>
</dbReference>
<keyword evidence="5" id="KW-0479">Metal-binding</keyword>
<sequence length="313" mass="36085">MDLVMVEKGLLGIFAAVTLAILLAKIRGKRFKLPPGPIPVPIFGNWLQVGDDLNQRNLVSLAKKFGDILLLRMGQRNLVVVSSPDLAREVLHTQGVEFGSRTRNVVFDIFTGKGQDMVFTVYGEHWRKMRRIMTVPFFTNKVVQQYRFGWEEEAAGVVDDVRANPKSATEGIVIRRRLQLMMYNNMYRIMFDRRFESEDDPLFLKLKVLNGERSRLAQSFEYNYGDFIPVLRPLLRGYLKICKEVKERRINLFKSYFVEERKKLASTKPMNNAGLKCAIDHILDAEKKGEINEENVLYIVENINVAGILFSVF</sequence>
<evidence type="ECO:0000256" key="10">
    <source>
        <dbReference type="ARBA" id="ARBA00038946"/>
    </source>
</evidence>
<evidence type="ECO:0000313" key="13">
    <source>
        <dbReference type="Proteomes" id="UP001412067"/>
    </source>
</evidence>
<keyword evidence="4" id="KW-0349">Heme</keyword>
<keyword evidence="8" id="KW-0503">Monooxygenase</keyword>
<reference evidence="12 13" key="1">
    <citation type="journal article" date="2022" name="Nat. Plants">
        <title>Genomes of leafy and leafless Platanthera orchids illuminate the evolution of mycoheterotrophy.</title>
        <authorList>
            <person name="Li M.H."/>
            <person name="Liu K.W."/>
            <person name="Li Z."/>
            <person name="Lu H.C."/>
            <person name="Ye Q.L."/>
            <person name="Zhang D."/>
            <person name="Wang J.Y."/>
            <person name="Li Y.F."/>
            <person name="Zhong Z.M."/>
            <person name="Liu X."/>
            <person name="Yu X."/>
            <person name="Liu D.K."/>
            <person name="Tu X.D."/>
            <person name="Liu B."/>
            <person name="Hao Y."/>
            <person name="Liao X.Y."/>
            <person name="Jiang Y.T."/>
            <person name="Sun W.H."/>
            <person name="Chen J."/>
            <person name="Chen Y.Q."/>
            <person name="Ai Y."/>
            <person name="Zhai J.W."/>
            <person name="Wu S.S."/>
            <person name="Zhou Z."/>
            <person name="Hsiao Y.Y."/>
            <person name="Wu W.L."/>
            <person name="Chen Y.Y."/>
            <person name="Lin Y.F."/>
            <person name="Hsu J.L."/>
            <person name="Li C.Y."/>
            <person name="Wang Z.W."/>
            <person name="Zhao X."/>
            <person name="Zhong W.Y."/>
            <person name="Ma X.K."/>
            <person name="Ma L."/>
            <person name="Huang J."/>
            <person name="Chen G.Z."/>
            <person name="Huang M.Z."/>
            <person name="Huang L."/>
            <person name="Peng D.H."/>
            <person name="Luo Y.B."/>
            <person name="Zou S.Q."/>
            <person name="Chen S.P."/>
            <person name="Lan S."/>
            <person name="Tsai W.C."/>
            <person name="Van de Peer Y."/>
            <person name="Liu Z.J."/>
        </authorList>
    </citation>
    <scope>NUCLEOTIDE SEQUENCE [LARGE SCALE GENOMIC DNA]</scope>
    <source>
        <strain evidence="12">Lor288</strain>
    </source>
</reference>
<dbReference type="Gene3D" id="1.10.630.10">
    <property type="entry name" value="Cytochrome P450"/>
    <property type="match status" value="1"/>
</dbReference>
<evidence type="ECO:0000256" key="8">
    <source>
        <dbReference type="ARBA" id="ARBA00023033"/>
    </source>
</evidence>
<dbReference type="PANTHER" id="PTHR47948">
    <property type="entry name" value="TRANS-CINNAMATE 4-MONOOXYGENASE"/>
    <property type="match status" value="1"/>
</dbReference>
<comment type="caution">
    <text evidence="12">The sequence shown here is derived from an EMBL/GenBank/DDBJ whole genome shotgun (WGS) entry which is preliminary data.</text>
</comment>
<dbReference type="PRINTS" id="PR00463">
    <property type="entry name" value="EP450I"/>
</dbReference>
<dbReference type="InterPro" id="IPR002401">
    <property type="entry name" value="Cyt_P450_E_grp-I"/>
</dbReference>
<organism evidence="12 13">
    <name type="scientific">Platanthera guangdongensis</name>
    <dbReference type="NCBI Taxonomy" id="2320717"/>
    <lineage>
        <taxon>Eukaryota</taxon>
        <taxon>Viridiplantae</taxon>
        <taxon>Streptophyta</taxon>
        <taxon>Embryophyta</taxon>
        <taxon>Tracheophyta</taxon>
        <taxon>Spermatophyta</taxon>
        <taxon>Magnoliopsida</taxon>
        <taxon>Liliopsida</taxon>
        <taxon>Asparagales</taxon>
        <taxon>Orchidaceae</taxon>
        <taxon>Orchidoideae</taxon>
        <taxon>Orchideae</taxon>
        <taxon>Orchidinae</taxon>
        <taxon>Platanthera</taxon>
    </lineage>
</organism>